<gene>
    <name evidence="1" type="ORF">LCGC14_0949150</name>
</gene>
<dbReference type="EMBL" id="LAZR01003367">
    <property type="protein sequence ID" value="KKN19087.1"/>
    <property type="molecule type" value="Genomic_DNA"/>
</dbReference>
<sequence>MHVGVYGDDTAPDIILISPSELLAAKDLEVTQENLFTIYAYSAQLAEEMGLELILIGADNAPSTKELIEAELLVPFDNAVTVSEWDGEERRKFPR</sequence>
<comment type="caution">
    <text evidence="1">The sequence shown here is derived from an EMBL/GenBank/DDBJ whole genome shotgun (WGS) entry which is preliminary data.</text>
</comment>
<name>A0A0F9P3W9_9ZZZZ</name>
<accession>A0A0F9P3W9</accession>
<reference evidence="1" key="1">
    <citation type="journal article" date="2015" name="Nature">
        <title>Complex archaea that bridge the gap between prokaryotes and eukaryotes.</title>
        <authorList>
            <person name="Spang A."/>
            <person name="Saw J.H."/>
            <person name="Jorgensen S.L."/>
            <person name="Zaremba-Niedzwiedzka K."/>
            <person name="Martijn J."/>
            <person name="Lind A.E."/>
            <person name="van Eijk R."/>
            <person name="Schleper C."/>
            <person name="Guy L."/>
            <person name="Ettema T.J."/>
        </authorList>
    </citation>
    <scope>NUCLEOTIDE SEQUENCE</scope>
</reference>
<proteinExistence type="predicted"/>
<evidence type="ECO:0000313" key="1">
    <source>
        <dbReference type="EMBL" id="KKN19087.1"/>
    </source>
</evidence>
<dbReference type="AlphaFoldDB" id="A0A0F9P3W9"/>
<organism evidence="1">
    <name type="scientific">marine sediment metagenome</name>
    <dbReference type="NCBI Taxonomy" id="412755"/>
    <lineage>
        <taxon>unclassified sequences</taxon>
        <taxon>metagenomes</taxon>
        <taxon>ecological metagenomes</taxon>
    </lineage>
</organism>
<protein>
    <submittedName>
        <fullName evidence="1">Uncharacterized protein</fullName>
    </submittedName>
</protein>